<feature type="domain" description="VOC" evidence="6">
    <location>
        <begin position="159"/>
        <end position="310"/>
    </location>
</feature>
<dbReference type="GO" id="GO:0006572">
    <property type="term" value="P:L-tyrosine catabolic process"/>
    <property type="evidence" value="ECO:0007669"/>
    <property type="project" value="TreeGrafter"/>
</dbReference>
<keyword evidence="2 5" id="KW-0479">Metal-binding</keyword>
<dbReference type="InterPro" id="IPR005956">
    <property type="entry name" value="4OHPhenylPyrv_dOase"/>
</dbReference>
<dbReference type="CDD" id="cd08342">
    <property type="entry name" value="HPPD_N_like"/>
    <property type="match status" value="1"/>
</dbReference>
<evidence type="ECO:0000256" key="2">
    <source>
        <dbReference type="ARBA" id="ARBA00022723"/>
    </source>
</evidence>
<dbReference type="InterPro" id="IPR041736">
    <property type="entry name" value="4OHPhenylPyrv_dOase_N"/>
</dbReference>
<keyword evidence="8" id="KW-1185">Reference proteome</keyword>
<gene>
    <name evidence="7" type="ORF">EDD38_5642</name>
</gene>
<feature type="binding site" evidence="5">
    <location>
        <position position="162"/>
    </location>
    <ligand>
        <name>Fe cation</name>
        <dbReference type="ChEBI" id="CHEBI:24875"/>
    </ligand>
</feature>
<reference evidence="7 8" key="1">
    <citation type="submission" date="2018-11" db="EMBL/GenBank/DDBJ databases">
        <title>Sequencing the genomes of 1000 actinobacteria strains.</title>
        <authorList>
            <person name="Klenk H.-P."/>
        </authorList>
    </citation>
    <scope>NUCLEOTIDE SEQUENCE [LARGE SCALE GENOMIC DNA]</scope>
    <source>
        <strain evidence="7 8">DSM 44781</strain>
    </source>
</reference>
<dbReference type="InterPro" id="IPR037523">
    <property type="entry name" value="VOC_core"/>
</dbReference>
<dbReference type="Pfam" id="PF00903">
    <property type="entry name" value="Glyoxalase"/>
    <property type="match status" value="2"/>
</dbReference>
<evidence type="ECO:0000256" key="5">
    <source>
        <dbReference type="PIRSR" id="PIRSR009283-1"/>
    </source>
</evidence>
<dbReference type="PIRSF" id="PIRSF009283">
    <property type="entry name" value="HPP_dOase"/>
    <property type="match status" value="1"/>
</dbReference>
<dbReference type="GO" id="GO:0046872">
    <property type="term" value="F:metal ion binding"/>
    <property type="evidence" value="ECO:0007669"/>
    <property type="project" value="UniProtKB-KW"/>
</dbReference>
<evidence type="ECO:0000256" key="4">
    <source>
        <dbReference type="ARBA" id="ARBA00023004"/>
    </source>
</evidence>
<feature type="binding site" evidence="5">
    <location>
        <position position="321"/>
    </location>
    <ligand>
        <name>Fe cation</name>
        <dbReference type="ChEBI" id="CHEBI:24875"/>
    </ligand>
</feature>
<dbReference type="AlphaFoldDB" id="A0A3N4RC15"/>
<dbReference type="SUPFAM" id="SSF54593">
    <property type="entry name" value="Glyoxalase/Bleomycin resistance protein/Dihydroxybiphenyl dioxygenase"/>
    <property type="match status" value="1"/>
</dbReference>
<evidence type="ECO:0000259" key="6">
    <source>
        <dbReference type="PROSITE" id="PS51819"/>
    </source>
</evidence>
<dbReference type="InterPro" id="IPR004360">
    <property type="entry name" value="Glyas_Fos-R_dOase_dom"/>
</dbReference>
<dbReference type="EMBL" id="RKQG01000002">
    <property type="protein sequence ID" value="RPE28505.1"/>
    <property type="molecule type" value="Genomic_DNA"/>
</dbReference>
<evidence type="ECO:0000313" key="8">
    <source>
        <dbReference type="Proteomes" id="UP000266906"/>
    </source>
</evidence>
<evidence type="ECO:0000256" key="3">
    <source>
        <dbReference type="ARBA" id="ARBA00022737"/>
    </source>
</evidence>
<dbReference type="InterPro" id="IPR029068">
    <property type="entry name" value="Glyas_Bleomycin-R_OHBP_Dase"/>
</dbReference>
<organism evidence="7 8">
    <name type="scientific">Kitasatospora cineracea</name>
    <dbReference type="NCBI Taxonomy" id="88074"/>
    <lineage>
        <taxon>Bacteria</taxon>
        <taxon>Bacillati</taxon>
        <taxon>Actinomycetota</taxon>
        <taxon>Actinomycetes</taxon>
        <taxon>Kitasatosporales</taxon>
        <taxon>Streptomycetaceae</taxon>
        <taxon>Kitasatospora</taxon>
    </lineage>
</organism>
<dbReference type="PANTHER" id="PTHR11959:SF1">
    <property type="entry name" value="4-HYDROXYPHENYLPYRUVATE DIOXYGENASE"/>
    <property type="match status" value="1"/>
</dbReference>
<dbReference type="PANTHER" id="PTHR11959">
    <property type="entry name" value="4-HYDROXYPHENYLPYRUVATE DIOXYGENASE"/>
    <property type="match status" value="1"/>
</dbReference>
<dbReference type="NCBIfam" id="TIGR01263">
    <property type="entry name" value="4HPPD"/>
    <property type="match status" value="1"/>
</dbReference>
<dbReference type="PROSITE" id="PS51819">
    <property type="entry name" value="VOC"/>
    <property type="match status" value="2"/>
</dbReference>
<protein>
    <submittedName>
        <fullName evidence="7">4-hydroxymandelate synthase</fullName>
    </submittedName>
</protein>
<proteinExistence type="inferred from homology"/>
<dbReference type="GO" id="GO:0003868">
    <property type="term" value="F:4-hydroxyphenylpyruvate dioxygenase activity"/>
    <property type="evidence" value="ECO:0007669"/>
    <property type="project" value="InterPro"/>
</dbReference>
<evidence type="ECO:0000256" key="1">
    <source>
        <dbReference type="ARBA" id="ARBA00005877"/>
    </source>
</evidence>
<dbReference type="InterPro" id="IPR041735">
    <property type="entry name" value="4OHPhenylPyrv_dOase_C"/>
</dbReference>
<comment type="cofactor">
    <cofactor evidence="5">
        <name>Fe cation</name>
        <dbReference type="ChEBI" id="CHEBI:24875"/>
    </cofactor>
    <text evidence="5">Binds 1 Fe cation per subunit.</text>
</comment>
<dbReference type="RefSeq" id="WP_123820344.1">
    <property type="nucleotide sequence ID" value="NZ_JBEYIY010000063.1"/>
</dbReference>
<dbReference type="Gene3D" id="3.10.180.10">
    <property type="entry name" value="2,3-Dihydroxybiphenyl 1,2-Dioxygenase, domain 1"/>
    <property type="match status" value="2"/>
</dbReference>
<name>A0A3N4RC15_9ACTN</name>
<keyword evidence="3" id="KW-0677">Repeat</keyword>
<comment type="caution">
    <text evidence="7">The sequence shown here is derived from an EMBL/GenBank/DDBJ whole genome shotgun (WGS) entry which is preliminary data.</text>
</comment>
<feature type="binding site" evidence="5">
    <location>
        <position position="242"/>
    </location>
    <ligand>
        <name>Fe cation</name>
        <dbReference type="ChEBI" id="CHEBI:24875"/>
    </ligand>
</feature>
<sequence length="350" mass="38577">MEIQGIDHVEFYVGDAQQSAFYLCTALGFRLCGETEPTDHRSLLLRQGGIQVVLTSALSEHHPAAEFVRRHGDGVAVIALETASAAAAYDTAVAAGAAPLAEPAVYEHEGARVVTAEVAAFGDVVHRFVERHCGPEEFLPGVMNVLAPDPEPGDELLSTVDHFAVCLPAGGLRPTVEHYQRVFGFRQIFEEFIEVGDQAMDSKVVQSPSGQVTLTLIEPVTSKRPGQIDEFLARHNGAGVQHMALLTDDIVSTVRTLTERGVTFLRTPGSYYDLLEERLGEPEVRIEELRETNVLVDQDHHGQLFQIFTRSMHVRRTYFMEVIDRHGARTFGSGNIKALYEAVEREKVTS</sequence>
<comment type="similarity">
    <text evidence="1">Belongs to the 4HPPD family.</text>
</comment>
<dbReference type="CDD" id="cd07250">
    <property type="entry name" value="HPPD_C_like"/>
    <property type="match status" value="1"/>
</dbReference>
<feature type="domain" description="VOC" evidence="6">
    <location>
        <begin position="5"/>
        <end position="131"/>
    </location>
</feature>
<dbReference type="Proteomes" id="UP000266906">
    <property type="component" value="Unassembled WGS sequence"/>
</dbReference>
<evidence type="ECO:0000313" key="7">
    <source>
        <dbReference type="EMBL" id="RPE28505.1"/>
    </source>
</evidence>
<keyword evidence="4 5" id="KW-0408">Iron</keyword>
<accession>A0A3N4RC15</accession>